<evidence type="ECO:0000256" key="4">
    <source>
        <dbReference type="ARBA" id="ARBA00022898"/>
    </source>
</evidence>
<dbReference type="InterPro" id="IPR015422">
    <property type="entry name" value="PyrdxlP-dep_Trfase_small"/>
</dbReference>
<dbReference type="SUPFAM" id="SSF53383">
    <property type="entry name" value="PLP-dependent transferases"/>
    <property type="match status" value="1"/>
</dbReference>
<name>A0A1W2HB14_9BACT</name>
<dbReference type="CDD" id="cd00609">
    <property type="entry name" value="AAT_like"/>
    <property type="match status" value="1"/>
</dbReference>
<proteinExistence type="inferred from homology"/>
<dbReference type="RefSeq" id="WP_084123036.1">
    <property type="nucleotide sequence ID" value="NZ_LT838813.1"/>
</dbReference>
<dbReference type="GO" id="GO:0008483">
    <property type="term" value="F:transaminase activity"/>
    <property type="evidence" value="ECO:0007669"/>
    <property type="project" value="UniProtKB-KW"/>
</dbReference>
<dbReference type="EMBL" id="LT838813">
    <property type="protein sequence ID" value="SMD46089.1"/>
    <property type="molecule type" value="Genomic_DNA"/>
</dbReference>
<feature type="domain" description="Aminotransferase class I/classII large" evidence="5">
    <location>
        <begin position="59"/>
        <end position="382"/>
    </location>
</feature>
<dbReference type="OrthoDB" id="9813612at2"/>
<keyword evidence="2 6" id="KW-0032">Aminotransferase</keyword>
<reference evidence="7" key="1">
    <citation type="submission" date="2017-04" db="EMBL/GenBank/DDBJ databases">
        <authorList>
            <person name="Varghese N."/>
            <person name="Submissions S."/>
        </authorList>
    </citation>
    <scope>NUCLEOTIDE SEQUENCE [LARGE SCALE GENOMIC DNA]</scope>
    <source>
        <strain evidence="7">DSM 16537</strain>
    </source>
</reference>
<dbReference type="Gene3D" id="3.90.1150.10">
    <property type="entry name" value="Aspartate Aminotransferase, domain 1"/>
    <property type="match status" value="1"/>
</dbReference>
<evidence type="ECO:0000259" key="5">
    <source>
        <dbReference type="Pfam" id="PF00155"/>
    </source>
</evidence>
<protein>
    <submittedName>
        <fullName evidence="6">Histidinol-phosphate aminotransferase</fullName>
    </submittedName>
</protein>
<sequence>MKQLNRRTWLKTSILGLGGITALPTTLSAAVHKTNLWHSKSILEEFPFDSNPEIAMKARLLANENPFGPSEKAIKAISNSISMGNRYGHADAAYLISLIAEKEGVAPENIMLGPGSTDLLEKTAISLCRKGGNVISADPSYLSLVNTAKAVGASWKAVPLLADQSHDLQGMFSAIDSETRLIYVCNPNNPMGSITDFEQVRTFCKNASKKTPVFVDEAYLEFLENPEEKSAVSLVAEGHDVIVARTFSKIHGMAGLRIGYMVATPERIKSVTDLVRSTMGLCITSLKGAIASFQDEEFIAKCRSLNKESREFTSENIHALGYQEIPSHTSFMIFPIRNDAKSFSKSMTDQGVGIRMYAIDDKPWCRVSMGTMDEMEIFIEALKVTEA</sequence>
<accession>A0A1W2HB14</accession>
<dbReference type="AlphaFoldDB" id="A0A1W2HB14"/>
<organism evidence="6 7">
    <name type="scientific">Aquiflexum balticum DSM 16537</name>
    <dbReference type="NCBI Taxonomy" id="758820"/>
    <lineage>
        <taxon>Bacteria</taxon>
        <taxon>Pseudomonadati</taxon>
        <taxon>Bacteroidota</taxon>
        <taxon>Cytophagia</taxon>
        <taxon>Cytophagales</taxon>
        <taxon>Cyclobacteriaceae</taxon>
        <taxon>Aquiflexum</taxon>
    </lineage>
</organism>
<dbReference type="PANTHER" id="PTHR43643:SF3">
    <property type="entry name" value="HISTIDINOL-PHOSPHATE AMINOTRANSFERASE"/>
    <property type="match status" value="1"/>
</dbReference>
<dbReference type="InterPro" id="IPR006311">
    <property type="entry name" value="TAT_signal"/>
</dbReference>
<dbReference type="GO" id="GO:0030170">
    <property type="term" value="F:pyridoxal phosphate binding"/>
    <property type="evidence" value="ECO:0007669"/>
    <property type="project" value="InterPro"/>
</dbReference>
<dbReference type="PANTHER" id="PTHR43643">
    <property type="entry name" value="HISTIDINOL-PHOSPHATE AMINOTRANSFERASE 2"/>
    <property type="match status" value="1"/>
</dbReference>
<evidence type="ECO:0000313" key="7">
    <source>
        <dbReference type="Proteomes" id="UP000192333"/>
    </source>
</evidence>
<evidence type="ECO:0000313" key="6">
    <source>
        <dbReference type="EMBL" id="SMD46089.1"/>
    </source>
</evidence>
<keyword evidence="3 6" id="KW-0808">Transferase</keyword>
<dbReference type="Pfam" id="PF00155">
    <property type="entry name" value="Aminotran_1_2"/>
    <property type="match status" value="1"/>
</dbReference>
<evidence type="ECO:0000256" key="2">
    <source>
        <dbReference type="ARBA" id="ARBA00022576"/>
    </source>
</evidence>
<keyword evidence="4" id="KW-0663">Pyridoxal phosphate</keyword>
<keyword evidence="7" id="KW-1185">Reference proteome</keyword>
<dbReference type="InterPro" id="IPR015424">
    <property type="entry name" value="PyrdxlP-dep_Trfase"/>
</dbReference>
<dbReference type="Gene3D" id="3.40.640.10">
    <property type="entry name" value="Type I PLP-dependent aspartate aminotransferase-like (Major domain)"/>
    <property type="match status" value="1"/>
</dbReference>
<dbReference type="Proteomes" id="UP000192333">
    <property type="component" value="Chromosome I"/>
</dbReference>
<dbReference type="InterPro" id="IPR015421">
    <property type="entry name" value="PyrdxlP-dep_Trfase_major"/>
</dbReference>
<dbReference type="STRING" id="758820.SAMN00777080_4768"/>
<evidence type="ECO:0000256" key="3">
    <source>
        <dbReference type="ARBA" id="ARBA00022679"/>
    </source>
</evidence>
<gene>
    <name evidence="6" type="ORF">SAMN00777080_4768</name>
</gene>
<dbReference type="InterPro" id="IPR050106">
    <property type="entry name" value="HistidinolP_aminotransfase"/>
</dbReference>
<dbReference type="InterPro" id="IPR004839">
    <property type="entry name" value="Aminotransferase_I/II_large"/>
</dbReference>
<evidence type="ECO:0000256" key="1">
    <source>
        <dbReference type="ARBA" id="ARBA00007970"/>
    </source>
</evidence>
<dbReference type="PROSITE" id="PS51318">
    <property type="entry name" value="TAT"/>
    <property type="match status" value="1"/>
</dbReference>
<comment type="similarity">
    <text evidence="1">Belongs to the class-II pyridoxal-phosphate-dependent aminotransferase family. Histidinol-phosphate aminotransferase subfamily.</text>
</comment>